<feature type="compositionally biased region" description="Low complexity" evidence="1">
    <location>
        <begin position="51"/>
        <end position="66"/>
    </location>
</feature>
<organism evidence="3 4">
    <name type="scientific">Actinomadura meyerae</name>
    <dbReference type="NCBI Taxonomy" id="240840"/>
    <lineage>
        <taxon>Bacteria</taxon>
        <taxon>Bacillati</taxon>
        <taxon>Actinomycetota</taxon>
        <taxon>Actinomycetes</taxon>
        <taxon>Streptosporangiales</taxon>
        <taxon>Thermomonosporaceae</taxon>
        <taxon>Actinomadura</taxon>
    </lineage>
</organism>
<feature type="region of interest" description="Disordered" evidence="1">
    <location>
        <begin position="51"/>
        <end position="87"/>
    </location>
</feature>
<evidence type="ECO:0000313" key="4">
    <source>
        <dbReference type="Proteomes" id="UP000198318"/>
    </source>
</evidence>
<name>A0A239NQB2_9ACTN</name>
<evidence type="ECO:0000313" key="3">
    <source>
        <dbReference type="EMBL" id="SNT56653.1"/>
    </source>
</evidence>
<accession>A0A239NQB2</accession>
<keyword evidence="2" id="KW-0732">Signal</keyword>
<evidence type="ECO:0008006" key="5">
    <source>
        <dbReference type="Google" id="ProtNLM"/>
    </source>
</evidence>
<evidence type="ECO:0000256" key="2">
    <source>
        <dbReference type="SAM" id="SignalP"/>
    </source>
</evidence>
<dbReference type="EMBL" id="FZOR01000045">
    <property type="protein sequence ID" value="SNT56653.1"/>
    <property type="molecule type" value="Genomic_DNA"/>
</dbReference>
<evidence type="ECO:0000256" key="1">
    <source>
        <dbReference type="SAM" id="MobiDB-lite"/>
    </source>
</evidence>
<dbReference type="PROSITE" id="PS51257">
    <property type="entry name" value="PROKAR_LIPOPROTEIN"/>
    <property type="match status" value="1"/>
</dbReference>
<dbReference type="RefSeq" id="WP_089330106.1">
    <property type="nucleotide sequence ID" value="NZ_FZOR01000045.1"/>
</dbReference>
<feature type="chain" id="PRO_5012037431" description="Small secreted protein" evidence="2">
    <location>
        <begin position="27"/>
        <end position="144"/>
    </location>
</feature>
<sequence>MRMSATKLVGVVAVGGLMLTSTGCGAVDAIAGGKKTTACKNIEKELRSFSTSGMSAGSSSGASATAQKFTDTAAKVRSEGQSAGGDVESAATAFAGDLDKTAEMLRNLSSGNTSALGSRPDTAAMQQHGNDLAKACGFTGFRLG</sequence>
<reference evidence="3 4" key="1">
    <citation type="submission" date="2017-06" db="EMBL/GenBank/DDBJ databases">
        <authorList>
            <person name="Kim H.J."/>
            <person name="Triplett B.A."/>
        </authorList>
    </citation>
    <scope>NUCLEOTIDE SEQUENCE [LARGE SCALE GENOMIC DNA]</scope>
    <source>
        <strain evidence="3 4">DSM 44715</strain>
    </source>
</reference>
<feature type="signal peptide" evidence="2">
    <location>
        <begin position="1"/>
        <end position="26"/>
    </location>
</feature>
<gene>
    <name evidence="3" type="ORF">SAMN05443665_104565</name>
</gene>
<keyword evidence="4" id="KW-1185">Reference proteome</keyword>
<dbReference type="OrthoDB" id="3478712at2"/>
<proteinExistence type="predicted"/>
<dbReference type="Proteomes" id="UP000198318">
    <property type="component" value="Unassembled WGS sequence"/>
</dbReference>
<protein>
    <recommendedName>
        <fullName evidence="5">Small secreted protein</fullName>
    </recommendedName>
</protein>
<dbReference type="AlphaFoldDB" id="A0A239NQB2"/>